<dbReference type="Gene3D" id="3.90.190.20">
    <property type="entry name" value="Mur ligase, C-terminal domain"/>
    <property type="match status" value="1"/>
</dbReference>
<sequence length="496" mass="53307">MTILWTEEALCQATGGVFHNNTSPCPPITGVSIDTRTLAKGDMFVALKGENQDGHAHLEEAFAKGASCAMVAHDSRAHGFGSLTPQYPALVVDDPFKGLQKLAFAARKRFKGTMLAVTGSVGKTTTKNMLQAAFSAYGVSHAADASYNNHIGVPLTLARLPAEAQFAICEIGMNHQGEVLPLAQMVQPDLAIITTIASAHIGHMGNMEAIAQEKASLLQALHSKGAAFVPFLPHFFPVFKASLPSADVKFYTTDLSNPSANLYATDLILEDSGSQFIAHLPKDRPESFQEPSPSHHLEHDPQHSGEQNISVTLSSGGKHLIYSALITLGALWHCGLPLRKGCEAIAQFQPGKGRGGLYNLNNGDLLLIDESYNASALSIRNSLSTLGLYKNRRHIAILGDIRELGPFSQSEHESLAPDVMANADLVFCAGPEMKHLYNKLPFSLQGGWQASAQTLIDDIFPALRKGDVILVKGSNASRMGEIVQKLLQTYRGGILI</sequence>
<evidence type="ECO:0000256" key="11">
    <source>
        <dbReference type="SAM" id="MobiDB-lite"/>
    </source>
</evidence>
<reference evidence="15 16" key="1">
    <citation type="submission" date="2020-08" db="EMBL/GenBank/DDBJ databases">
        <title>Complete genome sequence of Entomobacter blattae G55GP.</title>
        <authorList>
            <person name="Poehlein A."/>
            <person name="Guzman J."/>
            <person name="Daniel R."/>
            <person name="Vilcinskas A."/>
        </authorList>
    </citation>
    <scope>NUCLEOTIDE SEQUENCE [LARGE SCALE GENOMIC DNA]</scope>
    <source>
        <strain evidence="15 16">G55GP</strain>
    </source>
</reference>
<dbReference type="InterPro" id="IPR005863">
    <property type="entry name" value="UDP-N-AcMur_synth"/>
</dbReference>
<dbReference type="InterPro" id="IPR036615">
    <property type="entry name" value="Mur_ligase_C_dom_sf"/>
</dbReference>
<dbReference type="UniPathway" id="UPA00219"/>
<dbReference type="InterPro" id="IPR036565">
    <property type="entry name" value="Mur-like_cat_sf"/>
</dbReference>
<dbReference type="Pfam" id="PF08245">
    <property type="entry name" value="Mur_ligase_M"/>
    <property type="match status" value="1"/>
</dbReference>
<dbReference type="SUPFAM" id="SSF53244">
    <property type="entry name" value="MurD-like peptide ligases, peptide-binding domain"/>
    <property type="match status" value="1"/>
</dbReference>
<feature type="binding site" evidence="10">
    <location>
        <begin position="119"/>
        <end position="125"/>
    </location>
    <ligand>
        <name>ATP</name>
        <dbReference type="ChEBI" id="CHEBI:30616"/>
    </ligand>
</feature>
<keyword evidence="9 10" id="KW-0961">Cell wall biogenesis/degradation</keyword>
<evidence type="ECO:0000256" key="10">
    <source>
        <dbReference type="HAMAP-Rule" id="MF_02019"/>
    </source>
</evidence>
<dbReference type="SUPFAM" id="SSF53623">
    <property type="entry name" value="MurD-like peptide ligases, catalytic domain"/>
    <property type="match status" value="1"/>
</dbReference>
<feature type="domain" description="Mur ligase C-terminal" evidence="13">
    <location>
        <begin position="365"/>
        <end position="474"/>
    </location>
</feature>
<gene>
    <name evidence="10 15" type="primary">murF</name>
    <name evidence="15" type="ORF">JGUZn3_01610</name>
</gene>
<feature type="region of interest" description="Disordered" evidence="11">
    <location>
        <begin position="283"/>
        <end position="309"/>
    </location>
</feature>
<dbReference type="GO" id="GO:0009252">
    <property type="term" value="P:peptidoglycan biosynthetic process"/>
    <property type="evidence" value="ECO:0007669"/>
    <property type="project" value="UniProtKB-UniRule"/>
</dbReference>
<keyword evidence="1 10" id="KW-0963">Cytoplasm</keyword>
<evidence type="ECO:0000256" key="6">
    <source>
        <dbReference type="ARBA" id="ARBA00022960"/>
    </source>
</evidence>
<dbReference type="GO" id="GO:0005737">
    <property type="term" value="C:cytoplasm"/>
    <property type="evidence" value="ECO:0007669"/>
    <property type="project" value="UniProtKB-SubCell"/>
</dbReference>
<dbReference type="InterPro" id="IPR004101">
    <property type="entry name" value="Mur_ligase_C"/>
</dbReference>
<evidence type="ECO:0000256" key="3">
    <source>
        <dbReference type="ARBA" id="ARBA00022618"/>
    </source>
</evidence>
<keyword evidence="4 10" id="KW-0547">Nucleotide-binding</keyword>
<evidence type="ECO:0000313" key="15">
    <source>
        <dbReference type="EMBL" id="QNT77426.1"/>
    </source>
</evidence>
<evidence type="ECO:0000259" key="14">
    <source>
        <dbReference type="Pfam" id="PF08245"/>
    </source>
</evidence>
<keyword evidence="3 10" id="KW-0132">Cell division</keyword>
<evidence type="ECO:0000256" key="2">
    <source>
        <dbReference type="ARBA" id="ARBA00022598"/>
    </source>
</evidence>
<comment type="subcellular location">
    <subcellularLocation>
        <location evidence="10">Cytoplasm</location>
    </subcellularLocation>
</comment>
<evidence type="ECO:0000256" key="1">
    <source>
        <dbReference type="ARBA" id="ARBA00022490"/>
    </source>
</evidence>
<keyword evidence="16" id="KW-1185">Reference proteome</keyword>
<dbReference type="InterPro" id="IPR051046">
    <property type="entry name" value="MurCDEF_CellWall_CoF430Synth"/>
</dbReference>
<organism evidence="15 16">
    <name type="scientific">Entomobacter blattae</name>
    <dbReference type="NCBI Taxonomy" id="2762277"/>
    <lineage>
        <taxon>Bacteria</taxon>
        <taxon>Pseudomonadati</taxon>
        <taxon>Pseudomonadota</taxon>
        <taxon>Alphaproteobacteria</taxon>
        <taxon>Acetobacterales</taxon>
        <taxon>Acetobacteraceae</taxon>
        <taxon>Entomobacter</taxon>
    </lineage>
</organism>
<proteinExistence type="inferred from homology"/>
<dbReference type="Pfam" id="PF01225">
    <property type="entry name" value="Mur_ligase"/>
    <property type="match status" value="1"/>
</dbReference>
<accession>A0A7H1NNR6</accession>
<dbReference type="InterPro" id="IPR013221">
    <property type="entry name" value="Mur_ligase_cen"/>
</dbReference>
<evidence type="ECO:0000256" key="4">
    <source>
        <dbReference type="ARBA" id="ARBA00022741"/>
    </source>
</evidence>
<keyword evidence="8 10" id="KW-0131">Cell cycle</keyword>
<dbReference type="InterPro" id="IPR035911">
    <property type="entry name" value="MurE/MurF_N"/>
</dbReference>
<dbReference type="Gene3D" id="3.40.1390.10">
    <property type="entry name" value="MurE/MurF, N-terminal domain"/>
    <property type="match status" value="1"/>
</dbReference>
<comment type="pathway">
    <text evidence="10">Cell wall biogenesis; peptidoglycan biosynthesis.</text>
</comment>
<dbReference type="KEGG" id="ebla:JGUZn3_01610"/>
<evidence type="ECO:0000259" key="12">
    <source>
        <dbReference type="Pfam" id="PF01225"/>
    </source>
</evidence>
<dbReference type="Pfam" id="PF02875">
    <property type="entry name" value="Mur_ligase_C"/>
    <property type="match status" value="1"/>
</dbReference>
<keyword evidence="5 10" id="KW-0067">ATP-binding</keyword>
<dbReference type="AlphaFoldDB" id="A0A7H1NNR6"/>
<evidence type="ECO:0000259" key="13">
    <source>
        <dbReference type="Pfam" id="PF02875"/>
    </source>
</evidence>
<dbReference type="EC" id="6.3.2.10" evidence="10"/>
<keyword evidence="2 10" id="KW-0436">Ligase</keyword>
<dbReference type="SUPFAM" id="SSF63418">
    <property type="entry name" value="MurE/MurF N-terminal domain"/>
    <property type="match status" value="1"/>
</dbReference>
<evidence type="ECO:0000256" key="5">
    <source>
        <dbReference type="ARBA" id="ARBA00022840"/>
    </source>
</evidence>
<evidence type="ECO:0000256" key="7">
    <source>
        <dbReference type="ARBA" id="ARBA00022984"/>
    </source>
</evidence>
<dbReference type="GO" id="GO:0008360">
    <property type="term" value="P:regulation of cell shape"/>
    <property type="evidence" value="ECO:0007669"/>
    <property type="project" value="UniProtKB-KW"/>
</dbReference>
<comment type="similarity">
    <text evidence="10">Belongs to the MurCDEF family. MurF subfamily.</text>
</comment>
<dbReference type="GO" id="GO:0005524">
    <property type="term" value="F:ATP binding"/>
    <property type="evidence" value="ECO:0007669"/>
    <property type="project" value="UniProtKB-UniRule"/>
</dbReference>
<protein>
    <recommendedName>
        <fullName evidence="10">UDP-N-acetylmuramoyl-tripeptide--D-alanyl-D-alanine ligase</fullName>
        <ecNumber evidence="10">6.3.2.10</ecNumber>
    </recommendedName>
    <alternativeName>
        <fullName evidence="10">D-alanyl-D-alanine-adding enzyme</fullName>
    </alternativeName>
</protein>
<dbReference type="GO" id="GO:0051301">
    <property type="term" value="P:cell division"/>
    <property type="evidence" value="ECO:0007669"/>
    <property type="project" value="UniProtKB-KW"/>
</dbReference>
<dbReference type="HAMAP" id="MF_02019">
    <property type="entry name" value="MurF"/>
    <property type="match status" value="1"/>
</dbReference>
<dbReference type="EMBL" id="CP060244">
    <property type="protein sequence ID" value="QNT77426.1"/>
    <property type="molecule type" value="Genomic_DNA"/>
</dbReference>
<keyword evidence="7 10" id="KW-0573">Peptidoglycan synthesis</keyword>
<feature type="domain" description="Mur ligase N-terminal catalytic" evidence="12">
    <location>
        <begin position="28"/>
        <end position="75"/>
    </location>
</feature>
<dbReference type="InterPro" id="IPR000713">
    <property type="entry name" value="Mur_ligase_N"/>
</dbReference>
<dbReference type="PANTHER" id="PTHR43024:SF1">
    <property type="entry name" value="UDP-N-ACETYLMURAMOYL-TRIPEPTIDE--D-ALANYL-D-ALANINE LIGASE"/>
    <property type="match status" value="1"/>
</dbReference>
<comment type="function">
    <text evidence="10">Involved in cell wall formation. Catalyzes the final step in the synthesis of UDP-N-acetylmuramoyl-pentapeptide, the precursor of murein.</text>
</comment>
<feature type="compositionally biased region" description="Basic and acidic residues" evidence="11">
    <location>
        <begin position="283"/>
        <end position="303"/>
    </location>
</feature>
<comment type="catalytic activity">
    <reaction evidence="10">
        <text>D-alanyl-D-alanine + UDP-N-acetyl-alpha-D-muramoyl-L-alanyl-gamma-D-glutamyl-meso-2,6-diaminopimelate + ATP = UDP-N-acetyl-alpha-D-muramoyl-L-alanyl-gamma-D-glutamyl-meso-2,6-diaminopimeloyl-D-alanyl-D-alanine + ADP + phosphate + H(+)</text>
        <dbReference type="Rhea" id="RHEA:28374"/>
        <dbReference type="ChEBI" id="CHEBI:15378"/>
        <dbReference type="ChEBI" id="CHEBI:30616"/>
        <dbReference type="ChEBI" id="CHEBI:43474"/>
        <dbReference type="ChEBI" id="CHEBI:57822"/>
        <dbReference type="ChEBI" id="CHEBI:61386"/>
        <dbReference type="ChEBI" id="CHEBI:83905"/>
        <dbReference type="ChEBI" id="CHEBI:456216"/>
        <dbReference type="EC" id="6.3.2.10"/>
    </reaction>
</comment>
<evidence type="ECO:0000256" key="9">
    <source>
        <dbReference type="ARBA" id="ARBA00023316"/>
    </source>
</evidence>
<dbReference type="GO" id="GO:0047480">
    <property type="term" value="F:UDP-N-acetylmuramoyl-tripeptide-D-alanyl-D-alanine ligase activity"/>
    <property type="evidence" value="ECO:0007669"/>
    <property type="project" value="UniProtKB-UniRule"/>
</dbReference>
<dbReference type="Gene3D" id="3.40.1190.10">
    <property type="entry name" value="Mur-like, catalytic domain"/>
    <property type="match status" value="1"/>
</dbReference>
<dbReference type="PANTHER" id="PTHR43024">
    <property type="entry name" value="UDP-N-ACETYLMURAMOYL-TRIPEPTIDE--D-ALANYL-D-ALANINE LIGASE"/>
    <property type="match status" value="1"/>
</dbReference>
<feature type="domain" description="Mur ligase central" evidence="14">
    <location>
        <begin position="117"/>
        <end position="290"/>
    </location>
</feature>
<evidence type="ECO:0000256" key="8">
    <source>
        <dbReference type="ARBA" id="ARBA00023306"/>
    </source>
</evidence>
<evidence type="ECO:0000313" key="16">
    <source>
        <dbReference type="Proteomes" id="UP000516349"/>
    </source>
</evidence>
<dbReference type="Proteomes" id="UP000516349">
    <property type="component" value="Chromosome"/>
</dbReference>
<dbReference type="RefSeq" id="WP_203413910.1">
    <property type="nucleotide sequence ID" value="NZ_CP060244.1"/>
</dbReference>
<keyword evidence="6 10" id="KW-0133">Cell shape</keyword>
<name>A0A7H1NNR6_9PROT</name>
<dbReference type="GO" id="GO:0071555">
    <property type="term" value="P:cell wall organization"/>
    <property type="evidence" value="ECO:0007669"/>
    <property type="project" value="UniProtKB-KW"/>
</dbReference>